<evidence type="ECO:0000256" key="3">
    <source>
        <dbReference type="ARBA" id="ARBA00022679"/>
    </source>
</evidence>
<dbReference type="SUPFAM" id="SSF53335">
    <property type="entry name" value="S-adenosyl-L-methionine-dependent methyltransferases"/>
    <property type="match status" value="1"/>
</dbReference>
<dbReference type="GO" id="GO:0009307">
    <property type="term" value="P:DNA restriction-modification system"/>
    <property type="evidence" value="ECO:0007669"/>
    <property type="project" value="UniProtKB-KW"/>
</dbReference>
<gene>
    <name evidence="9" type="primary">dcm</name>
    <name evidence="9" type="ORF">LEP1GSC194_2194</name>
</gene>
<comment type="similarity">
    <text evidence="7 8">Belongs to the class I-like SAM-binding methyltransferase superfamily. C5-methyltransferase family.</text>
</comment>
<dbReference type="OrthoDB" id="9813719at2"/>
<dbReference type="EC" id="2.1.1.37" evidence="1"/>
<evidence type="ECO:0000256" key="4">
    <source>
        <dbReference type="ARBA" id="ARBA00022691"/>
    </source>
</evidence>
<reference evidence="9 10" key="1">
    <citation type="submission" date="2013-01" db="EMBL/GenBank/DDBJ databases">
        <authorList>
            <person name="Harkins D.M."/>
            <person name="Durkin A.S."/>
            <person name="Brinkac L.M."/>
            <person name="Haft D.H."/>
            <person name="Selengut J.D."/>
            <person name="Sanka R."/>
            <person name="DePew J."/>
            <person name="Purushe J."/>
            <person name="Galloway R.L."/>
            <person name="Vinetz J.M."/>
            <person name="Sutton G.G."/>
            <person name="Nierman W.C."/>
            <person name="Fouts D.E."/>
        </authorList>
    </citation>
    <scope>NUCLEOTIDE SEQUENCE [LARGE SCALE GENOMIC DNA]</scope>
    <source>
        <strain evidence="9 10">79601</strain>
    </source>
</reference>
<evidence type="ECO:0000313" key="10">
    <source>
        <dbReference type="Proteomes" id="UP000011988"/>
    </source>
</evidence>
<evidence type="ECO:0000256" key="8">
    <source>
        <dbReference type="RuleBase" id="RU000416"/>
    </source>
</evidence>
<dbReference type="GO" id="GO:0032259">
    <property type="term" value="P:methylation"/>
    <property type="evidence" value="ECO:0007669"/>
    <property type="project" value="UniProtKB-KW"/>
</dbReference>
<evidence type="ECO:0000256" key="1">
    <source>
        <dbReference type="ARBA" id="ARBA00011975"/>
    </source>
</evidence>
<evidence type="ECO:0000256" key="6">
    <source>
        <dbReference type="ARBA" id="ARBA00047422"/>
    </source>
</evidence>
<dbReference type="InterPro" id="IPR029063">
    <property type="entry name" value="SAM-dependent_MTases_sf"/>
</dbReference>
<comment type="caution">
    <text evidence="9">The sequence shown here is derived from an EMBL/GenBank/DDBJ whole genome shotgun (WGS) entry which is preliminary data.</text>
</comment>
<keyword evidence="4 7" id="KW-0949">S-adenosyl-L-methionine</keyword>
<dbReference type="PRINTS" id="PR00105">
    <property type="entry name" value="C5METTRFRASE"/>
</dbReference>
<dbReference type="Proteomes" id="UP000011988">
    <property type="component" value="Unassembled WGS sequence"/>
</dbReference>
<dbReference type="PROSITE" id="PS51679">
    <property type="entry name" value="SAM_MT_C5"/>
    <property type="match status" value="1"/>
</dbReference>
<keyword evidence="2 7" id="KW-0489">Methyltransferase</keyword>
<name>M6D8R4_9LEPT</name>
<dbReference type="Gene3D" id="3.90.120.10">
    <property type="entry name" value="DNA Methylase, subunit A, domain 2"/>
    <property type="match status" value="1"/>
</dbReference>
<evidence type="ECO:0000256" key="5">
    <source>
        <dbReference type="ARBA" id="ARBA00022747"/>
    </source>
</evidence>
<comment type="catalytic activity">
    <reaction evidence="6">
        <text>a 2'-deoxycytidine in DNA + S-adenosyl-L-methionine = a 5-methyl-2'-deoxycytidine in DNA + S-adenosyl-L-homocysteine + H(+)</text>
        <dbReference type="Rhea" id="RHEA:13681"/>
        <dbReference type="Rhea" id="RHEA-COMP:11369"/>
        <dbReference type="Rhea" id="RHEA-COMP:11370"/>
        <dbReference type="ChEBI" id="CHEBI:15378"/>
        <dbReference type="ChEBI" id="CHEBI:57856"/>
        <dbReference type="ChEBI" id="CHEBI:59789"/>
        <dbReference type="ChEBI" id="CHEBI:85452"/>
        <dbReference type="ChEBI" id="CHEBI:85454"/>
        <dbReference type="EC" id="2.1.1.37"/>
    </reaction>
</comment>
<dbReference type="InterPro" id="IPR031303">
    <property type="entry name" value="C5_meth_CS"/>
</dbReference>
<evidence type="ECO:0000256" key="2">
    <source>
        <dbReference type="ARBA" id="ARBA00022603"/>
    </source>
</evidence>
<keyword evidence="3 7" id="KW-0808">Transferase</keyword>
<dbReference type="PATRIC" id="fig|1218565.3.peg.2214"/>
<dbReference type="GO" id="GO:0044027">
    <property type="term" value="P:negative regulation of gene expression via chromosomal CpG island methylation"/>
    <property type="evidence" value="ECO:0007669"/>
    <property type="project" value="TreeGrafter"/>
</dbReference>
<proteinExistence type="inferred from homology"/>
<dbReference type="InterPro" id="IPR050390">
    <property type="entry name" value="C5-Methyltransferase"/>
</dbReference>
<accession>M6D8R4</accession>
<evidence type="ECO:0000313" key="9">
    <source>
        <dbReference type="EMBL" id="EMJ94945.1"/>
    </source>
</evidence>
<dbReference type="InterPro" id="IPR001525">
    <property type="entry name" value="C5_MeTfrase"/>
</dbReference>
<dbReference type="NCBIfam" id="TIGR00675">
    <property type="entry name" value="dcm"/>
    <property type="match status" value="1"/>
</dbReference>
<dbReference type="PROSITE" id="PS00095">
    <property type="entry name" value="C5_MTASE_2"/>
    <property type="match status" value="1"/>
</dbReference>
<dbReference type="AlphaFoldDB" id="M6D8R4"/>
<sequence>MKTRVAVVDLFCGIGGLALGLKNSGLDIVAGIDSDESCRYAFEQNIKSLFLNRDLSLASSEEVKNLFPSDSTAVLVGCAPCQPFSKHSNKIADRKSDERWNLLKSFKELVKEIQPTIVSMENVPELVKAEIFEEFVNALEENSYFVSWDILCSAHYGVPQMRKRLVLIASKLGKIPLPVSTYKEHQFRTVRDAIGGRSLKNKWKNDALHVPGKLSNINLKRIQVSTPGGSWKDWPAYLKLPCHQRASGKSYSAVYGRLEWDLPAPTITTQFHTYGTGRFGHPEEDRALTLREGALLQTFPKTFKFLPTGQKPMVGTLGRHIGNAVPVKLAYAIGKTILKHLTDYDKI</sequence>
<protein>
    <recommendedName>
        <fullName evidence="1">DNA (cytosine-5-)-methyltransferase</fullName>
        <ecNumber evidence="1">2.1.1.37</ecNumber>
    </recommendedName>
</protein>
<organism evidence="9 10">
    <name type="scientific">Leptospira alstonii serovar Sichuan str. 79601</name>
    <dbReference type="NCBI Taxonomy" id="1218565"/>
    <lineage>
        <taxon>Bacteria</taxon>
        <taxon>Pseudomonadati</taxon>
        <taxon>Spirochaetota</taxon>
        <taxon>Spirochaetia</taxon>
        <taxon>Leptospirales</taxon>
        <taxon>Leptospiraceae</taxon>
        <taxon>Leptospira</taxon>
    </lineage>
</organism>
<dbReference type="EMBL" id="ANIK01000044">
    <property type="protein sequence ID" value="EMJ94945.1"/>
    <property type="molecule type" value="Genomic_DNA"/>
</dbReference>
<evidence type="ECO:0000256" key="7">
    <source>
        <dbReference type="PROSITE-ProRule" id="PRU01016"/>
    </source>
</evidence>
<dbReference type="GO" id="GO:0003886">
    <property type="term" value="F:DNA (cytosine-5-)-methyltransferase activity"/>
    <property type="evidence" value="ECO:0007669"/>
    <property type="project" value="UniProtKB-EC"/>
</dbReference>
<dbReference type="GO" id="GO:0003677">
    <property type="term" value="F:DNA binding"/>
    <property type="evidence" value="ECO:0007669"/>
    <property type="project" value="TreeGrafter"/>
</dbReference>
<dbReference type="PANTHER" id="PTHR10629">
    <property type="entry name" value="CYTOSINE-SPECIFIC METHYLTRANSFERASE"/>
    <property type="match status" value="1"/>
</dbReference>
<dbReference type="PANTHER" id="PTHR10629:SF52">
    <property type="entry name" value="DNA (CYTOSINE-5)-METHYLTRANSFERASE 1"/>
    <property type="match status" value="1"/>
</dbReference>
<keyword evidence="5" id="KW-0680">Restriction system</keyword>
<dbReference type="Gene3D" id="3.40.50.150">
    <property type="entry name" value="Vaccinia Virus protein VP39"/>
    <property type="match status" value="1"/>
</dbReference>
<dbReference type="RefSeq" id="WP_020773473.1">
    <property type="nucleotide sequence ID" value="NZ_ANIK01000044.1"/>
</dbReference>
<feature type="active site" evidence="7">
    <location>
        <position position="81"/>
    </location>
</feature>
<dbReference type="Pfam" id="PF00145">
    <property type="entry name" value="DNA_methylase"/>
    <property type="match status" value="1"/>
</dbReference>